<accession>A0A2Z5MUW2</accession>
<evidence type="ECO:0000313" key="1">
    <source>
        <dbReference type="EMBL" id="AXF20257.1"/>
    </source>
</evidence>
<proteinExistence type="predicted"/>
<dbReference type="Proteomes" id="UP000253104">
    <property type="component" value="Chromosome mHSR5_A"/>
</dbReference>
<reference evidence="1 2" key="1">
    <citation type="journal article" date="2018" name="ISME J.">
        <title>Involvement of Burkholderiaceae and sulfurous volatiles in disease-suppressive soils.</title>
        <authorList>
            <person name="Carrion V.J."/>
            <person name="Cordovez V."/>
            <person name="Tyc O."/>
            <person name="Etalo D.W."/>
            <person name="de Bruijn I."/>
            <person name="de Jager V.C."/>
            <person name="Medema M.H."/>
            <person name="Eberl L."/>
            <person name="Raaijmakers J.M."/>
        </authorList>
    </citation>
    <scope>NUCLEOTIDE SEQUENCE [LARGE SCALE GENOMIC DNA]</scope>
    <source>
        <strain evidence="2">mHSR5</strain>
    </source>
</reference>
<name>A0A2Z5MUW2_BURPY</name>
<evidence type="ECO:0000313" key="2">
    <source>
        <dbReference type="Proteomes" id="UP000253104"/>
    </source>
</evidence>
<sequence length="196" mass="21740">MEMEKDPMERILQKFRMQIRLACRQLKRSSFQQEPAYVAALMGKLAGMAIHEDSSWLTTSVVNDRGPGSAESKYGADFAIILEDASGFGKAILGQAKGMSIASLSPSSKSDFDKQCRRMAKKTRHFVGLEAPVLPDTMPIVLKGNWGPPVSVQAPQPLDDYLVEVFIACRHGDTRRDFVSAVKKSDLLQLRLLKAR</sequence>
<organism evidence="1 2">
    <name type="scientific">Burkholderia pyrrocinia</name>
    <name type="common">Pseudomonas pyrrocinia</name>
    <dbReference type="NCBI Taxonomy" id="60550"/>
    <lineage>
        <taxon>Bacteria</taxon>
        <taxon>Pseudomonadati</taxon>
        <taxon>Pseudomonadota</taxon>
        <taxon>Betaproteobacteria</taxon>
        <taxon>Burkholderiales</taxon>
        <taxon>Burkholderiaceae</taxon>
        <taxon>Burkholderia</taxon>
        <taxon>Burkholderia cepacia complex</taxon>
    </lineage>
</organism>
<protein>
    <submittedName>
        <fullName evidence="1">Uncharacterized protein</fullName>
    </submittedName>
</protein>
<gene>
    <name evidence="1" type="ORF">CUJ89_06920</name>
</gene>
<dbReference type="EMBL" id="CP024902">
    <property type="protein sequence ID" value="AXF20257.1"/>
    <property type="molecule type" value="Genomic_DNA"/>
</dbReference>
<dbReference type="AlphaFoldDB" id="A0A2Z5MUW2"/>